<gene>
    <name evidence="2" type="ORF">HCJ93_26700</name>
</gene>
<evidence type="ECO:0000256" key="1">
    <source>
        <dbReference type="SAM" id="MobiDB-lite"/>
    </source>
</evidence>
<reference evidence="2 3" key="1">
    <citation type="submission" date="2020-03" db="EMBL/GenBank/DDBJ databases">
        <title>WGS of actinomycetes isolated from Thailand.</title>
        <authorList>
            <person name="Thawai C."/>
        </authorList>
    </citation>
    <scope>NUCLEOTIDE SEQUENCE [LARGE SCALE GENOMIC DNA]</scope>
    <source>
        <strain evidence="2 3">SBST2-5</strain>
    </source>
</reference>
<protein>
    <recommendedName>
        <fullName evidence="4">DUF317 domain-containing protein</fullName>
    </recommendedName>
</protein>
<dbReference type="EMBL" id="JAATEM010000040">
    <property type="protein sequence ID" value="NJP53557.1"/>
    <property type="molecule type" value="Genomic_DNA"/>
</dbReference>
<proteinExistence type="predicted"/>
<comment type="caution">
    <text evidence="2">The sequence shown here is derived from an EMBL/GenBank/DDBJ whole genome shotgun (WGS) entry which is preliminary data.</text>
</comment>
<evidence type="ECO:0000313" key="2">
    <source>
        <dbReference type="EMBL" id="NJP53557.1"/>
    </source>
</evidence>
<sequence>MDVLEHTDSVWEIVYGPSYTRAPQPRPAEPDLTRGGPHPFWAPGWEKHSTWGYESEPSGQTHLYAQLIPNQDGPDAEPRIWITPPRHVVQNVDELADAIAAAIAPYEPVAPPAVVVKRWLTVRPMSWG</sequence>
<evidence type="ECO:0000313" key="3">
    <source>
        <dbReference type="Proteomes" id="UP000730591"/>
    </source>
</evidence>
<name>A0ABX1AF95_9ACTN</name>
<keyword evidence="3" id="KW-1185">Reference proteome</keyword>
<dbReference type="Proteomes" id="UP000730591">
    <property type="component" value="Unassembled WGS sequence"/>
</dbReference>
<accession>A0ABX1AF95</accession>
<dbReference type="RefSeq" id="WP_167998382.1">
    <property type="nucleotide sequence ID" value="NZ_JAATEM010000040.1"/>
</dbReference>
<evidence type="ECO:0008006" key="4">
    <source>
        <dbReference type="Google" id="ProtNLM"/>
    </source>
</evidence>
<feature type="region of interest" description="Disordered" evidence="1">
    <location>
        <begin position="20"/>
        <end position="39"/>
    </location>
</feature>
<organism evidence="2 3">
    <name type="scientific">Streptomyces composti</name>
    <dbReference type="NCBI Taxonomy" id="2720025"/>
    <lineage>
        <taxon>Bacteria</taxon>
        <taxon>Bacillati</taxon>
        <taxon>Actinomycetota</taxon>
        <taxon>Actinomycetes</taxon>
        <taxon>Kitasatosporales</taxon>
        <taxon>Streptomycetaceae</taxon>
        <taxon>Streptomyces</taxon>
    </lineage>
</organism>